<organism evidence="1 2">
    <name type="scientific">Kutzneria buriramensis</name>
    <dbReference type="NCBI Taxonomy" id="1045776"/>
    <lineage>
        <taxon>Bacteria</taxon>
        <taxon>Bacillati</taxon>
        <taxon>Actinomycetota</taxon>
        <taxon>Actinomycetes</taxon>
        <taxon>Pseudonocardiales</taxon>
        <taxon>Pseudonocardiaceae</taxon>
        <taxon>Kutzneria</taxon>
    </lineage>
</organism>
<dbReference type="AlphaFoldDB" id="A0A3E0I0S1"/>
<dbReference type="EMBL" id="QUNO01000003">
    <property type="protein sequence ID" value="REH52140.1"/>
    <property type="molecule type" value="Genomic_DNA"/>
</dbReference>
<evidence type="ECO:0000313" key="1">
    <source>
        <dbReference type="EMBL" id="REH52140.1"/>
    </source>
</evidence>
<name>A0A3E0I0S1_9PSEU</name>
<sequence length="32" mass="3516">MSRELLFAPFGFRLDDYGRLDVPAGAQGMAVD</sequence>
<dbReference type="Proteomes" id="UP000256269">
    <property type="component" value="Unassembled WGS sequence"/>
</dbReference>
<gene>
    <name evidence="1" type="ORF">BCF44_103591</name>
</gene>
<reference evidence="1 2" key="1">
    <citation type="submission" date="2018-08" db="EMBL/GenBank/DDBJ databases">
        <title>Genomic Encyclopedia of Archaeal and Bacterial Type Strains, Phase II (KMG-II): from individual species to whole genera.</title>
        <authorList>
            <person name="Goeker M."/>
        </authorList>
    </citation>
    <scope>NUCLEOTIDE SEQUENCE [LARGE SCALE GENOMIC DNA]</scope>
    <source>
        <strain evidence="1 2">DSM 45791</strain>
    </source>
</reference>
<evidence type="ECO:0000313" key="2">
    <source>
        <dbReference type="Proteomes" id="UP000256269"/>
    </source>
</evidence>
<comment type="caution">
    <text evidence="1">The sequence shown here is derived from an EMBL/GenBank/DDBJ whole genome shotgun (WGS) entry which is preliminary data.</text>
</comment>
<proteinExistence type="predicted"/>
<accession>A0A3E0I0S1</accession>
<keyword evidence="2" id="KW-1185">Reference proteome</keyword>
<protein>
    <submittedName>
        <fullName evidence="1">Uncharacterized protein</fullName>
    </submittedName>
</protein>